<dbReference type="EMBL" id="WJHE01000115">
    <property type="protein sequence ID" value="MST31682.1"/>
    <property type="molecule type" value="Genomic_DNA"/>
</dbReference>
<name>A0ABW9QPD8_9ACTN</name>
<dbReference type="InterPro" id="IPR001845">
    <property type="entry name" value="HTH_ArsR_DNA-bd_dom"/>
</dbReference>
<dbReference type="InterPro" id="IPR036390">
    <property type="entry name" value="WH_DNA-bd_sf"/>
</dbReference>
<evidence type="ECO:0000259" key="1">
    <source>
        <dbReference type="SMART" id="SM00418"/>
    </source>
</evidence>
<keyword evidence="3" id="KW-1185">Reference proteome</keyword>
<evidence type="ECO:0000313" key="2">
    <source>
        <dbReference type="EMBL" id="MST31682.1"/>
    </source>
</evidence>
<sequence length="118" mass="12760">MDRLVVLKALADDSRYAIFAELGRAERALSTVELAQRLDLHPNTVRLHLERLREAGLVHSSTEAHGAPGRPQHLWALTPDAPALGLEPDGFRVLAHLLADALAVVAPDPDALVAVGRR</sequence>
<comment type="caution">
    <text evidence="2">The sequence shown here is derived from an EMBL/GenBank/DDBJ whole genome shotgun (WGS) entry which is preliminary data.</text>
</comment>
<gene>
    <name evidence="2" type="ORF">GHK86_02930</name>
</gene>
<evidence type="ECO:0000313" key="3">
    <source>
        <dbReference type="Proteomes" id="UP000437736"/>
    </source>
</evidence>
<dbReference type="InterPro" id="IPR036388">
    <property type="entry name" value="WH-like_DNA-bd_sf"/>
</dbReference>
<dbReference type="Pfam" id="PF12840">
    <property type="entry name" value="HTH_20"/>
    <property type="match status" value="1"/>
</dbReference>
<dbReference type="InterPro" id="IPR011991">
    <property type="entry name" value="ArsR-like_HTH"/>
</dbReference>
<dbReference type="CDD" id="cd00090">
    <property type="entry name" value="HTH_ARSR"/>
    <property type="match status" value="1"/>
</dbReference>
<accession>A0ABW9QPD8</accession>
<reference evidence="2 3" key="1">
    <citation type="submission" date="2019-11" db="EMBL/GenBank/DDBJ databases">
        <title>Acidiferrimicrobium australis gen. nov., sp. nov., an acidophilic and obligately heterotrophic, member of the Actinobacteria that catalyses dissimilatory oxido- reduction of iron isolated from metal-rich acidic water in Chile.</title>
        <authorList>
            <person name="Gonzalez D."/>
            <person name="Huber K."/>
            <person name="Hedrich S."/>
            <person name="Rojas-Villalobos C."/>
            <person name="Quatrini R."/>
            <person name="Dinamarca M.A."/>
            <person name="Schwarz A."/>
            <person name="Canales C."/>
            <person name="Nancucheo I."/>
        </authorList>
    </citation>
    <scope>NUCLEOTIDE SEQUENCE [LARGE SCALE GENOMIC DNA]</scope>
    <source>
        <strain evidence="2 3">USS-CCA1</strain>
    </source>
</reference>
<dbReference type="SMART" id="SM00418">
    <property type="entry name" value="HTH_ARSR"/>
    <property type="match status" value="1"/>
</dbReference>
<organism evidence="2 3">
    <name type="scientific">Acidiferrimicrobium australe</name>
    <dbReference type="NCBI Taxonomy" id="2664430"/>
    <lineage>
        <taxon>Bacteria</taxon>
        <taxon>Bacillati</taxon>
        <taxon>Actinomycetota</taxon>
        <taxon>Acidimicrobiia</taxon>
        <taxon>Acidimicrobiales</taxon>
        <taxon>Acidimicrobiaceae</taxon>
        <taxon>Acidiferrimicrobium</taxon>
    </lineage>
</organism>
<feature type="domain" description="HTH arsR-type" evidence="1">
    <location>
        <begin position="5"/>
        <end position="103"/>
    </location>
</feature>
<proteinExistence type="predicted"/>
<feature type="non-terminal residue" evidence="2">
    <location>
        <position position="118"/>
    </location>
</feature>
<dbReference type="Gene3D" id="1.10.10.10">
    <property type="entry name" value="Winged helix-like DNA-binding domain superfamily/Winged helix DNA-binding domain"/>
    <property type="match status" value="1"/>
</dbReference>
<protein>
    <submittedName>
        <fullName evidence="2">Helix-turn-helix domain-containing protein</fullName>
    </submittedName>
</protein>
<dbReference type="SUPFAM" id="SSF46785">
    <property type="entry name" value="Winged helix' DNA-binding domain"/>
    <property type="match status" value="1"/>
</dbReference>
<dbReference type="Proteomes" id="UP000437736">
    <property type="component" value="Unassembled WGS sequence"/>
</dbReference>